<dbReference type="Pfam" id="PF03401">
    <property type="entry name" value="TctC"/>
    <property type="match status" value="1"/>
</dbReference>
<organism evidence="2 3">
    <name type="scientific">Pseudacidovorax intermedius</name>
    <dbReference type="NCBI Taxonomy" id="433924"/>
    <lineage>
        <taxon>Bacteria</taxon>
        <taxon>Pseudomonadati</taxon>
        <taxon>Pseudomonadota</taxon>
        <taxon>Betaproteobacteria</taxon>
        <taxon>Burkholderiales</taxon>
        <taxon>Comamonadaceae</taxon>
        <taxon>Pseudacidovorax</taxon>
    </lineage>
</organism>
<dbReference type="PIRSF" id="PIRSF017082">
    <property type="entry name" value="YflP"/>
    <property type="match status" value="1"/>
</dbReference>
<sequence length="326" mass="34331">MKLKSLAKTVIAGACICMGVLHTTQAEEAYPSKPIRLVLGFAAGGGTDVITRALAQRMGEILGQQVIVDNKAGANGNIAAEAVARAPADGYTLLYNTSSIAISPALYPKLSYDVIKDLVPVSQTANLPIILATAKNLNVRTAQEFVAYLKANPGKLNYASAGNGNITHLSALLFLQATGTEATHVPYRSEAPAMTDLAGGQVSFYLGTAPGVIPLMKDGRVNGLAVSTLKRMETQPNLPTMSETVAKGLELGAWSGIMAPAGTKPEVINKLNATIEAALKDKALLEKFALQGAEARHSTPAQYGAFIQTEVVRWSQIIRANSVKMD</sequence>
<dbReference type="Proteomes" id="UP000072741">
    <property type="component" value="Unassembled WGS sequence"/>
</dbReference>
<name>A0A147H419_9BURK</name>
<comment type="caution">
    <text evidence="2">The sequence shown here is derived from an EMBL/GenBank/DDBJ whole genome shotgun (WGS) entry which is preliminary data.</text>
</comment>
<evidence type="ECO:0000313" key="3">
    <source>
        <dbReference type="Proteomes" id="UP000072741"/>
    </source>
</evidence>
<dbReference type="InterPro" id="IPR042100">
    <property type="entry name" value="Bug_dom1"/>
</dbReference>
<dbReference type="AlphaFoldDB" id="A0A147H419"/>
<evidence type="ECO:0000313" key="2">
    <source>
        <dbReference type="EMBL" id="KTT24683.1"/>
    </source>
</evidence>
<comment type="similarity">
    <text evidence="1">Belongs to the UPF0065 (bug) family.</text>
</comment>
<proteinExistence type="inferred from homology"/>
<reference evidence="2 3" key="1">
    <citation type="journal article" date="2016" name="Front. Microbiol.">
        <title>Genomic Resource of Rice Seed Associated Bacteria.</title>
        <authorList>
            <person name="Midha S."/>
            <person name="Bansal K."/>
            <person name="Sharma S."/>
            <person name="Kumar N."/>
            <person name="Patil P.P."/>
            <person name="Chaudhry V."/>
            <person name="Patil P.B."/>
        </authorList>
    </citation>
    <scope>NUCLEOTIDE SEQUENCE [LARGE SCALE GENOMIC DNA]</scope>
    <source>
        <strain evidence="2 3">NS331</strain>
    </source>
</reference>
<protein>
    <submittedName>
        <fullName evidence="2">LacI family transcriptional regulator</fullName>
    </submittedName>
</protein>
<dbReference type="PANTHER" id="PTHR42928:SF5">
    <property type="entry name" value="BLR1237 PROTEIN"/>
    <property type="match status" value="1"/>
</dbReference>
<accession>A0A147H419</accession>
<dbReference type="CDD" id="cd13578">
    <property type="entry name" value="PBP2_Bug27"/>
    <property type="match status" value="1"/>
</dbReference>
<dbReference type="OrthoDB" id="8678477at2"/>
<dbReference type="PANTHER" id="PTHR42928">
    <property type="entry name" value="TRICARBOXYLATE-BINDING PROTEIN"/>
    <property type="match status" value="1"/>
</dbReference>
<dbReference type="RefSeq" id="WP_058641100.1">
    <property type="nucleotide sequence ID" value="NZ_LDSL01000039.1"/>
</dbReference>
<evidence type="ECO:0000256" key="1">
    <source>
        <dbReference type="ARBA" id="ARBA00006987"/>
    </source>
</evidence>
<gene>
    <name evidence="2" type="ORF">NS331_06015</name>
</gene>
<dbReference type="SUPFAM" id="SSF53850">
    <property type="entry name" value="Periplasmic binding protein-like II"/>
    <property type="match status" value="1"/>
</dbReference>
<dbReference type="EMBL" id="LDSL01000039">
    <property type="protein sequence ID" value="KTT24683.1"/>
    <property type="molecule type" value="Genomic_DNA"/>
</dbReference>
<dbReference type="Gene3D" id="3.40.190.150">
    <property type="entry name" value="Bordetella uptake gene, domain 1"/>
    <property type="match status" value="1"/>
</dbReference>
<dbReference type="InterPro" id="IPR005064">
    <property type="entry name" value="BUG"/>
</dbReference>
<dbReference type="Gene3D" id="3.40.190.10">
    <property type="entry name" value="Periplasmic binding protein-like II"/>
    <property type="match status" value="1"/>
</dbReference>
<keyword evidence="3" id="KW-1185">Reference proteome</keyword>
<dbReference type="PATRIC" id="fig|433924.3.peg.3072"/>